<organism evidence="8 9">
    <name type="scientific">Pieris macdunnoughi</name>
    <dbReference type="NCBI Taxonomy" id="345717"/>
    <lineage>
        <taxon>Eukaryota</taxon>
        <taxon>Metazoa</taxon>
        <taxon>Ecdysozoa</taxon>
        <taxon>Arthropoda</taxon>
        <taxon>Hexapoda</taxon>
        <taxon>Insecta</taxon>
        <taxon>Pterygota</taxon>
        <taxon>Neoptera</taxon>
        <taxon>Endopterygota</taxon>
        <taxon>Lepidoptera</taxon>
        <taxon>Glossata</taxon>
        <taxon>Ditrysia</taxon>
        <taxon>Papilionoidea</taxon>
        <taxon>Pieridae</taxon>
        <taxon>Pierinae</taxon>
        <taxon>Pieris</taxon>
    </lineage>
</organism>
<dbReference type="CDD" id="cd03127">
    <property type="entry name" value="tetraspanin_LEL"/>
    <property type="match status" value="1"/>
</dbReference>
<dbReference type="PIRSF" id="PIRSF002419">
    <property type="entry name" value="Tetraspanin"/>
    <property type="match status" value="1"/>
</dbReference>
<accession>A0A821QXW9</accession>
<reference evidence="8" key="1">
    <citation type="submission" date="2021-02" db="EMBL/GenBank/DDBJ databases">
        <authorList>
            <person name="Steward A R."/>
        </authorList>
    </citation>
    <scope>NUCLEOTIDE SEQUENCE</scope>
</reference>
<evidence type="ECO:0000256" key="1">
    <source>
        <dbReference type="ARBA" id="ARBA00004141"/>
    </source>
</evidence>
<dbReference type="OrthoDB" id="432835at2759"/>
<keyword evidence="5 7" id="KW-0472">Membrane</keyword>
<dbReference type="SUPFAM" id="SSF48652">
    <property type="entry name" value="Tetraspanin"/>
    <property type="match status" value="1"/>
</dbReference>
<sequence>MCLCLGKCVVRYFLVSINLIFFFIGAAIAIAGGILLYQLRTNSPLDVQDYDLEIILVIVLGCVIAFISAMGWCGACAEKKVLLYIYSGIVVVLAALQVYAVVKLRSADVISEDKIINSLEKTFNDTSQRETFHVLESTFKCCGPTGPESYIGVYDQLPPSCCVNATIMPDLDKPVIVDQIGSKALSCSIDDAHLGCSTVLMEFLKMVVHYLGLGFIVVIAVELLAIVLALSLSCCIAPKTG</sequence>
<name>A0A821QXW9_9NEOP</name>
<dbReference type="InterPro" id="IPR000301">
    <property type="entry name" value="Tetraspanin_animals"/>
</dbReference>
<feature type="transmembrane region" description="Helical" evidence="7">
    <location>
        <begin position="210"/>
        <end position="237"/>
    </location>
</feature>
<dbReference type="InterPro" id="IPR008952">
    <property type="entry name" value="Tetraspanin_EC2_sf"/>
</dbReference>
<keyword evidence="4 7" id="KW-1133">Transmembrane helix</keyword>
<keyword evidence="6" id="KW-1015">Disulfide bond</keyword>
<evidence type="ECO:0000313" key="9">
    <source>
        <dbReference type="Proteomes" id="UP000663880"/>
    </source>
</evidence>
<comment type="caution">
    <text evidence="8">The sequence shown here is derived from an EMBL/GenBank/DDBJ whole genome shotgun (WGS) entry which is preliminary data.</text>
</comment>
<dbReference type="AlphaFoldDB" id="A0A821QXW9"/>
<dbReference type="InterPro" id="IPR018499">
    <property type="entry name" value="Tetraspanin/Peripherin"/>
</dbReference>
<evidence type="ECO:0000256" key="7">
    <source>
        <dbReference type="RuleBase" id="RU361218"/>
    </source>
</evidence>
<gene>
    <name evidence="8" type="ORF">PMACD_LOCUS5370</name>
</gene>
<feature type="transmembrane region" description="Helical" evidence="7">
    <location>
        <begin position="12"/>
        <end position="34"/>
    </location>
</feature>
<evidence type="ECO:0000256" key="2">
    <source>
        <dbReference type="ARBA" id="ARBA00006840"/>
    </source>
</evidence>
<keyword evidence="9" id="KW-1185">Reference proteome</keyword>
<dbReference type="Pfam" id="PF00335">
    <property type="entry name" value="Tetraspanin"/>
    <property type="match status" value="1"/>
</dbReference>
<evidence type="ECO:0000313" key="8">
    <source>
        <dbReference type="EMBL" id="CAF4831600.1"/>
    </source>
</evidence>
<keyword evidence="3 7" id="KW-0812">Transmembrane</keyword>
<proteinExistence type="inferred from homology"/>
<comment type="subcellular location">
    <subcellularLocation>
        <location evidence="1 7">Membrane</location>
        <topology evidence="1 7">Multi-pass membrane protein</topology>
    </subcellularLocation>
</comment>
<dbReference type="EMBL" id="CAJOBZ010000010">
    <property type="protein sequence ID" value="CAF4831600.1"/>
    <property type="molecule type" value="Genomic_DNA"/>
</dbReference>
<evidence type="ECO:0000256" key="5">
    <source>
        <dbReference type="ARBA" id="ARBA00023136"/>
    </source>
</evidence>
<dbReference type="GO" id="GO:0016020">
    <property type="term" value="C:membrane"/>
    <property type="evidence" value="ECO:0007669"/>
    <property type="project" value="UniProtKB-SubCell"/>
</dbReference>
<protein>
    <recommendedName>
        <fullName evidence="7">Tetraspanin</fullName>
    </recommendedName>
</protein>
<feature type="transmembrane region" description="Helical" evidence="7">
    <location>
        <begin position="54"/>
        <end position="74"/>
    </location>
</feature>
<dbReference type="PANTHER" id="PTHR19282:SF417">
    <property type="entry name" value="TETRASPANIN TSPA-RELATED"/>
    <property type="match status" value="1"/>
</dbReference>
<dbReference type="Gene3D" id="1.10.1450.10">
    <property type="entry name" value="Tetraspanin"/>
    <property type="match status" value="1"/>
</dbReference>
<evidence type="ECO:0000256" key="3">
    <source>
        <dbReference type="ARBA" id="ARBA00022692"/>
    </source>
</evidence>
<feature type="disulfide bond" evidence="6">
    <location>
        <begin position="142"/>
        <end position="162"/>
    </location>
</feature>
<evidence type="ECO:0000256" key="4">
    <source>
        <dbReference type="ARBA" id="ARBA00022989"/>
    </source>
</evidence>
<feature type="transmembrane region" description="Helical" evidence="7">
    <location>
        <begin position="81"/>
        <end position="102"/>
    </location>
</feature>
<comment type="similarity">
    <text evidence="2 7">Belongs to the tetraspanin (TM4SF) family.</text>
</comment>
<dbReference type="Proteomes" id="UP000663880">
    <property type="component" value="Unassembled WGS sequence"/>
</dbReference>
<dbReference type="PRINTS" id="PR00259">
    <property type="entry name" value="TMFOUR"/>
</dbReference>
<evidence type="ECO:0000256" key="6">
    <source>
        <dbReference type="PIRSR" id="PIRSR002419-1"/>
    </source>
</evidence>
<dbReference type="PANTHER" id="PTHR19282">
    <property type="entry name" value="TETRASPANIN"/>
    <property type="match status" value="1"/>
</dbReference>